<dbReference type="InterPro" id="IPR051257">
    <property type="entry name" value="Diverse_CBS-Domain"/>
</dbReference>
<evidence type="ECO:0000313" key="5">
    <source>
        <dbReference type="EMBL" id="SHN69534.1"/>
    </source>
</evidence>
<reference evidence="6" key="1">
    <citation type="submission" date="2016-12" db="EMBL/GenBank/DDBJ databases">
        <authorList>
            <person name="Varghese N."/>
            <person name="Submissions S."/>
        </authorList>
    </citation>
    <scope>NUCLEOTIDE SEQUENCE [LARGE SCALE GENOMIC DNA]</scope>
    <source>
        <strain evidence="6">DSM 11544</strain>
    </source>
</reference>
<gene>
    <name evidence="5" type="ORF">SAMN02745215_01951</name>
</gene>
<dbReference type="AlphaFoldDB" id="A0A1M7TFK9"/>
<dbReference type="PANTHER" id="PTHR43080:SF2">
    <property type="entry name" value="CBS DOMAIN-CONTAINING PROTEIN"/>
    <property type="match status" value="1"/>
</dbReference>
<dbReference type="Proteomes" id="UP000184010">
    <property type="component" value="Unassembled WGS sequence"/>
</dbReference>
<dbReference type="Gene3D" id="3.10.580.10">
    <property type="entry name" value="CBS-domain"/>
    <property type="match status" value="1"/>
</dbReference>
<dbReference type="RefSeq" id="WP_072772420.1">
    <property type="nucleotide sequence ID" value="NZ_FRDN01000006.1"/>
</dbReference>
<dbReference type="InterPro" id="IPR046342">
    <property type="entry name" value="CBS_dom_sf"/>
</dbReference>
<dbReference type="PROSITE" id="PS51371">
    <property type="entry name" value="CBS"/>
    <property type="match status" value="2"/>
</dbReference>
<protein>
    <submittedName>
        <fullName evidence="5">Acetoin utilization protein AcuB</fullName>
    </submittedName>
</protein>
<feature type="domain" description="ACT" evidence="4">
    <location>
        <begin position="148"/>
        <end position="214"/>
    </location>
</feature>
<evidence type="ECO:0000256" key="1">
    <source>
        <dbReference type="ARBA" id="ARBA00023122"/>
    </source>
</evidence>
<feature type="domain" description="CBS" evidence="3">
    <location>
        <begin position="87"/>
        <end position="144"/>
    </location>
</feature>
<sequence length="214" mass="23806">MERVILMYVKQFMTSRVFTVSPEDNIADTMALMREKQINRLPVVDKGKLVGIVTDGDLREVSPSPATTLSIFELNYLVGKTPIRDVAVKKVITCTPDTKIEDAALLMREHGIGALPVVEDGKLVGIVTESDIFDTFLDIMGFRSPGQRFVIETKDEVGVMVDLSSIMKEHDVDITSLAVYHLKDNRVQILARLNGDRVNEVKESLVAKGYSLSH</sequence>
<dbReference type="PANTHER" id="PTHR43080">
    <property type="entry name" value="CBS DOMAIN-CONTAINING PROTEIN CBSX3, MITOCHONDRIAL"/>
    <property type="match status" value="1"/>
</dbReference>
<dbReference type="SUPFAM" id="SSF55021">
    <property type="entry name" value="ACT-like"/>
    <property type="match status" value="1"/>
</dbReference>
<organism evidence="5 6">
    <name type="scientific">Desulfitobacterium chlororespirans DSM 11544</name>
    <dbReference type="NCBI Taxonomy" id="1121395"/>
    <lineage>
        <taxon>Bacteria</taxon>
        <taxon>Bacillati</taxon>
        <taxon>Bacillota</taxon>
        <taxon>Clostridia</taxon>
        <taxon>Eubacteriales</taxon>
        <taxon>Desulfitobacteriaceae</taxon>
        <taxon>Desulfitobacterium</taxon>
    </lineage>
</organism>
<evidence type="ECO:0000256" key="2">
    <source>
        <dbReference type="PROSITE-ProRule" id="PRU00703"/>
    </source>
</evidence>
<dbReference type="PROSITE" id="PS51671">
    <property type="entry name" value="ACT"/>
    <property type="match status" value="1"/>
</dbReference>
<dbReference type="CDD" id="cd04584">
    <property type="entry name" value="CBS_pair_AcuB_like"/>
    <property type="match status" value="1"/>
</dbReference>
<proteinExistence type="predicted"/>
<keyword evidence="1 2" id="KW-0129">CBS domain</keyword>
<name>A0A1M7TFK9_9FIRM</name>
<feature type="domain" description="CBS" evidence="3">
    <location>
        <begin position="13"/>
        <end position="68"/>
    </location>
</feature>
<evidence type="ECO:0000259" key="4">
    <source>
        <dbReference type="PROSITE" id="PS51671"/>
    </source>
</evidence>
<dbReference type="InterPro" id="IPR000644">
    <property type="entry name" value="CBS_dom"/>
</dbReference>
<accession>A0A1M7TFK9</accession>
<evidence type="ECO:0000313" key="6">
    <source>
        <dbReference type="Proteomes" id="UP000184010"/>
    </source>
</evidence>
<dbReference type="EMBL" id="FRDN01000006">
    <property type="protein sequence ID" value="SHN69534.1"/>
    <property type="molecule type" value="Genomic_DNA"/>
</dbReference>
<dbReference type="STRING" id="1121395.SAMN02745215_01951"/>
<keyword evidence="6" id="KW-1185">Reference proteome</keyword>
<dbReference type="SMART" id="SM00116">
    <property type="entry name" value="CBS"/>
    <property type="match status" value="2"/>
</dbReference>
<evidence type="ECO:0000259" key="3">
    <source>
        <dbReference type="PROSITE" id="PS51371"/>
    </source>
</evidence>
<dbReference type="SUPFAM" id="SSF54631">
    <property type="entry name" value="CBS-domain pair"/>
    <property type="match status" value="1"/>
</dbReference>
<dbReference type="InterPro" id="IPR045865">
    <property type="entry name" value="ACT-like_dom_sf"/>
</dbReference>
<dbReference type="InterPro" id="IPR002912">
    <property type="entry name" value="ACT_dom"/>
</dbReference>
<dbReference type="Pfam" id="PF00571">
    <property type="entry name" value="CBS"/>
    <property type="match status" value="2"/>
</dbReference>